<proteinExistence type="predicted"/>
<reference evidence="2 3" key="1">
    <citation type="submission" date="2015-07" db="EMBL/GenBank/DDBJ databases">
        <title>Isolation and Genomic Characterization of a Novel Halophilic Metal-Reducing Deltaproteobacterium from the Deep Subsurface.</title>
        <authorList>
            <person name="Badalamenti J.P."/>
            <person name="Summers Z.M."/>
            <person name="Gralnick J.A."/>
            <person name="Bond D.R."/>
        </authorList>
    </citation>
    <scope>NUCLEOTIDE SEQUENCE [LARGE SCALE GENOMIC DNA]</scope>
    <source>
        <strain evidence="2 3">WTL</strain>
    </source>
</reference>
<dbReference type="GO" id="GO:0046872">
    <property type="term" value="F:metal ion binding"/>
    <property type="evidence" value="ECO:0007669"/>
    <property type="project" value="UniProtKB-KW"/>
</dbReference>
<dbReference type="SUPFAM" id="SSF101478">
    <property type="entry name" value="ADP-ribosylglycohydrolase"/>
    <property type="match status" value="1"/>
</dbReference>
<sequence>MTSTDEIYSRARAAFLGLAVGDALGATTEFMTPSEIRAVFTVHKKIVGGGWLYLKAGQVTDDTEMSLALGRALIAAQGWDLTGIADNFVAWMRNKPVDIGSTCRRGIRDYMTRGQLQTPPNEWDAGNGAAMRMAPVALFTLGDEALLQRCALEQARLTHNHPLSDAACIAIGTLVHRALLGCDRFELHAVTRDLVARFSTFRFNNYKGLSGSYVVDTLQTVFHHLFTTADFEECLVGVVNQGGDADTTGAIAGMIAGAFYGLDAIPPRWLKKLDGAVRDEATAQAEELLRLSPWGLCRP</sequence>
<dbReference type="InterPro" id="IPR036705">
    <property type="entry name" value="Ribosyl_crysJ1_sf"/>
</dbReference>
<protein>
    <submittedName>
        <fullName evidence="2">ADP-ribosyl-[dinitrogen reductase] hydrolase</fullName>
    </submittedName>
</protein>
<feature type="binding site" evidence="1">
    <location>
        <position position="60"/>
    </location>
    <ligand>
        <name>Mg(2+)</name>
        <dbReference type="ChEBI" id="CHEBI:18420"/>
        <label>1</label>
    </ligand>
</feature>
<dbReference type="Pfam" id="PF03747">
    <property type="entry name" value="ADP_ribosyl_GH"/>
    <property type="match status" value="1"/>
</dbReference>
<dbReference type="RefSeq" id="WP_053551345.1">
    <property type="nucleotide sequence ID" value="NZ_CP010802.1"/>
</dbReference>
<dbReference type="InterPro" id="IPR005502">
    <property type="entry name" value="Ribosyl_crysJ1"/>
</dbReference>
<dbReference type="PANTHER" id="PTHR16222:SF12">
    <property type="entry name" value="ADP-RIBOSYLGLYCOHYDROLASE-RELATED"/>
    <property type="match status" value="1"/>
</dbReference>
<keyword evidence="2" id="KW-0378">Hydrolase</keyword>
<dbReference type="NCBIfam" id="TIGR02662">
    <property type="entry name" value="dinitro_DRAG"/>
    <property type="match status" value="1"/>
</dbReference>
<dbReference type="OrthoDB" id="9806482at2"/>
<evidence type="ECO:0000313" key="3">
    <source>
        <dbReference type="Proteomes" id="UP000057158"/>
    </source>
</evidence>
<keyword evidence="3" id="KW-1185">Reference proteome</keyword>
<evidence type="ECO:0000313" key="2">
    <source>
        <dbReference type="EMBL" id="ALC17328.1"/>
    </source>
</evidence>
<dbReference type="EMBL" id="CP010802">
    <property type="protein sequence ID" value="ALC17328.1"/>
    <property type="molecule type" value="Genomic_DNA"/>
</dbReference>
<keyword evidence="1" id="KW-0460">Magnesium</keyword>
<feature type="binding site" evidence="1">
    <location>
        <position position="62"/>
    </location>
    <ligand>
        <name>Mg(2+)</name>
        <dbReference type="ChEBI" id="CHEBI:18420"/>
        <label>1</label>
    </ligand>
</feature>
<accession>A0A0M4CY57</accession>
<organism evidence="2 3">
    <name type="scientific">Desulfuromonas soudanensis</name>
    <dbReference type="NCBI Taxonomy" id="1603606"/>
    <lineage>
        <taxon>Bacteria</taxon>
        <taxon>Pseudomonadati</taxon>
        <taxon>Thermodesulfobacteriota</taxon>
        <taxon>Desulfuromonadia</taxon>
        <taxon>Desulfuromonadales</taxon>
        <taxon>Desulfuromonadaceae</taxon>
        <taxon>Desulfuromonas</taxon>
    </lineage>
</organism>
<dbReference type="PANTHER" id="PTHR16222">
    <property type="entry name" value="ADP-RIBOSYLGLYCOHYDROLASE"/>
    <property type="match status" value="1"/>
</dbReference>
<comment type="cofactor">
    <cofactor evidence="1">
        <name>Mg(2+)</name>
        <dbReference type="ChEBI" id="CHEBI:18420"/>
    </cofactor>
    <text evidence="1">Binds 2 magnesium ions per subunit.</text>
</comment>
<feature type="binding site" evidence="1">
    <location>
        <position position="244"/>
    </location>
    <ligand>
        <name>Mg(2+)</name>
        <dbReference type="ChEBI" id="CHEBI:18420"/>
        <label>1</label>
    </ligand>
</feature>
<feature type="binding site" evidence="1">
    <location>
        <position position="246"/>
    </location>
    <ligand>
        <name>Mg(2+)</name>
        <dbReference type="ChEBI" id="CHEBI:18420"/>
        <label>1</label>
    </ligand>
</feature>
<dbReference type="InterPro" id="IPR050792">
    <property type="entry name" value="ADP-ribosylglycohydrolase"/>
</dbReference>
<dbReference type="AlphaFoldDB" id="A0A0M4CY57"/>
<name>A0A0M4CY57_9BACT</name>
<dbReference type="Gene3D" id="1.10.4080.10">
    <property type="entry name" value="ADP-ribosylation/Crystallin J1"/>
    <property type="match status" value="1"/>
</dbReference>
<dbReference type="GO" id="GO:0016787">
    <property type="term" value="F:hydrolase activity"/>
    <property type="evidence" value="ECO:0007669"/>
    <property type="project" value="UniProtKB-KW"/>
</dbReference>
<gene>
    <name evidence="2" type="primary">draG</name>
    <name evidence="2" type="ORF">DSOUD_2575</name>
</gene>
<dbReference type="STRING" id="1603606.DSOUD_2575"/>
<dbReference type="Proteomes" id="UP000057158">
    <property type="component" value="Chromosome"/>
</dbReference>
<dbReference type="KEGG" id="des:DSOUD_2575"/>
<dbReference type="PATRIC" id="fig|1603606.3.peg.2790"/>
<dbReference type="InterPro" id="IPR013479">
    <property type="entry name" value="ADP-ribosyl_diN_reduct_hydro"/>
</dbReference>
<keyword evidence="1" id="KW-0479">Metal-binding</keyword>
<feature type="binding site" evidence="1">
    <location>
        <position position="247"/>
    </location>
    <ligand>
        <name>Mg(2+)</name>
        <dbReference type="ChEBI" id="CHEBI:18420"/>
        <label>1</label>
    </ligand>
</feature>
<evidence type="ECO:0000256" key="1">
    <source>
        <dbReference type="PIRSR" id="PIRSR605502-1"/>
    </source>
</evidence>
<feature type="binding site" evidence="1">
    <location>
        <position position="61"/>
    </location>
    <ligand>
        <name>Mg(2+)</name>
        <dbReference type="ChEBI" id="CHEBI:18420"/>
        <label>1</label>
    </ligand>
</feature>